<gene>
    <name evidence="1" type="ORF">HRI_003177000</name>
</gene>
<protein>
    <submittedName>
        <fullName evidence="1">Uncharacterized protein</fullName>
    </submittedName>
</protein>
<comment type="caution">
    <text evidence="1">The sequence shown here is derived from an EMBL/GenBank/DDBJ whole genome shotgun (WGS) entry which is preliminary data.</text>
</comment>
<proteinExistence type="predicted"/>
<dbReference type="AlphaFoldDB" id="A0A9W7IH62"/>
<sequence>MRFLFTHTSPAKPRPSLHRRLWLARPLSLRLPWTRRQTPPTKPASSAAVCSVTVGNRSTPFAPSSPPSLLSGDNVFEVDELSPVVQTDRTCSPRSSHPDSARSECEMRFLGIRASVA</sequence>
<evidence type="ECO:0000313" key="2">
    <source>
        <dbReference type="Proteomes" id="UP001165190"/>
    </source>
</evidence>
<evidence type="ECO:0000313" key="1">
    <source>
        <dbReference type="EMBL" id="GMI95077.1"/>
    </source>
</evidence>
<keyword evidence="2" id="KW-1185">Reference proteome</keyword>
<accession>A0A9W7IH62</accession>
<organism evidence="1 2">
    <name type="scientific">Hibiscus trionum</name>
    <name type="common">Flower of an hour</name>
    <dbReference type="NCBI Taxonomy" id="183268"/>
    <lineage>
        <taxon>Eukaryota</taxon>
        <taxon>Viridiplantae</taxon>
        <taxon>Streptophyta</taxon>
        <taxon>Embryophyta</taxon>
        <taxon>Tracheophyta</taxon>
        <taxon>Spermatophyta</taxon>
        <taxon>Magnoliopsida</taxon>
        <taxon>eudicotyledons</taxon>
        <taxon>Gunneridae</taxon>
        <taxon>Pentapetalae</taxon>
        <taxon>rosids</taxon>
        <taxon>malvids</taxon>
        <taxon>Malvales</taxon>
        <taxon>Malvaceae</taxon>
        <taxon>Malvoideae</taxon>
        <taxon>Hibiscus</taxon>
    </lineage>
</organism>
<reference evidence="1" key="1">
    <citation type="submission" date="2023-05" db="EMBL/GenBank/DDBJ databases">
        <title>Genome and transcriptome analyses reveal genes involved in the formation of fine ridges on petal epidermal cells in Hibiscus trionum.</title>
        <authorList>
            <person name="Koshimizu S."/>
            <person name="Masuda S."/>
            <person name="Ishii T."/>
            <person name="Shirasu K."/>
            <person name="Hoshino A."/>
            <person name="Arita M."/>
        </authorList>
    </citation>
    <scope>NUCLEOTIDE SEQUENCE</scope>
    <source>
        <strain evidence="1">Hamamatsu line</strain>
    </source>
</reference>
<dbReference type="Proteomes" id="UP001165190">
    <property type="component" value="Unassembled WGS sequence"/>
</dbReference>
<name>A0A9W7IH62_HIBTR</name>
<dbReference type="EMBL" id="BSYR01000026">
    <property type="protein sequence ID" value="GMI95077.1"/>
    <property type="molecule type" value="Genomic_DNA"/>
</dbReference>